<evidence type="ECO:0000256" key="1">
    <source>
        <dbReference type="ARBA" id="ARBA00022737"/>
    </source>
</evidence>
<name>A0A438IQQ0_VITVI</name>
<dbReference type="Gene3D" id="2.60.40.10">
    <property type="entry name" value="Immunoglobulins"/>
    <property type="match status" value="3"/>
</dbReference>
<gene>
    <name evidence="7" type="primary">GEX2</name>
    <name evidence="7" type="ORF">CK203_019035</name>
</gene>
<keyword evidence="1" id="KW-0677">Repeat</keyword>
<evidence type="ECO:0000256" key="4">
    <source>
        <dbReference type="SAM" id="Phobius"/>
    </source>
</evidence>
<sequence>MAIQMHLCVAVALLASSSFFTASTSGLAQSDEVPKPSFAFSWLDDLNTFEAGGIATIKIKVLGDFDSRGNGSLDERAFNPTLTINGKMGNSSYISGVSSNLEGDSSNWRISFTPIMAGVFNVIISDKHFGILDSSLHFEVLEGHLYPSVCVASWMSPINEFVAGTRVTVLILPRDAFGNNISSSSDDPNSSNFIVSASNATGSVANLLNITNLGWNKFGYISIELNVATAGSLLLHVEGENQALNGSPLPFKVNPGPLDVANCVATWNFGTNVLQIFSKVEIFIHQQDQYGNLVSGLYAFDAQVVEKETNLSIPVADLHFEEVSPGIQLFSFSVLEPGNFILTIFDTKQNKSISNMPYDYTVFVGYCDGLKSVINGSGLDNSVAGEMSRFTIYLNDIYQYPSPVELEWLQVQIVRSLFHKDTSIFETGSRLNGTLSYDATSHLEISPAPSVELNDTSVGNSIVQASALNVIYTPEKSGIYEIRLFCGNIELNNGRTFTKEVRADFLETTYCQFLPLPSNSSVATILGEVNMTLSGVVKYAPKVPKLIKNEIVVKLLDSFSNPITLQQSRLKLEIGSINSSGLSWMFVDNNDGSYVAHYLAKDVGTYELCASFDGNHFLPCPFGVNVYSSEYFPKAYDDVVSVWEDQSIAFDALENDYFAGDSANITDSSEPDHGSLLQYGGLFRYTPYKGFFGNDSFNYTISDVNGNLATGAVHISVLSIPPQFVSFPSQLQAIEDMISPRFGGFPGFEITYSDMMENISVNLSAEYGTIFLSPMLMQFWQPLSSGLSVNRGDGEAEDLILEGRAEVINIALQSIKYLGNENFCGDDAIQVSTMNRNGINYLNVPVFVEPINDPPFIHVPEFIILKNSKEDGSLIFDREQDKFEFFIGDPDLLYVPGGESLFVVMFSVEVNSGSLVVNLPAELINTTELKLKNSYQWQTLQTFVTISKHFMVKAKGIRFRGTVNDCNYVMQQLIYQGGEHGAVLTVTLNDMGNYGGCPDSAEKISMPLFTEASVNLIRRSPMSSLVAHTLGSAIVVEFVVVFFLGVLLLFFTCRCAIVLINERRSCDVKNIRLSKVSSLHKPTPNTDLSTDVTYFTGCCPSRLLLTGRPSNFHQRSHHHSRNGDSGDSAQDTFGASQSYSDRYQRTPLPSSMPLAIEKGKSVTV</sequence>
<dbReference type="Pfam" id="PF23616">
    <property type="entry name" value="Ig_GEX2_N"/>
    <property type="match status" value="2"/>
</dbReference>
<dbReference type="GO" id="GO:0030036">
    <property type="term" value="P:actin cytoskeleton organization"/>
    <property type="evidence" value="ECO:0007669"/>
    <property type="project" value="InterPro"/>
</dbReference>
<keyword evidence="4" id="KW-1133">Transmembrane helix</keyword>
<protein>
    <submittedName>
        <fullName evidence="7">Protein gamete expressed 2</fullName>
    </submittedName>
</protein>
<feature type="domain" description="GEX2 N-terminal Ig-like" evidence="6">
    <location>
        <begin position="148"/>
        <end position="253"/>
    </location>
</feature>
<dbReference type="Pfam" id="PF17963">
    <property type="entry name" value="Big_9"/>
    <property type="match status" value="1"/>
</dbReference>
<dbReference type="InterPro" id="IPR017868">
    <property type="entry name" value="Filamin/ABP280_repeat-like"/>
</dbReference>
<proteinExistence type="predicted"/>
<accession>A0A438IQQ0</accession>
<dbReference type="InterPro" id="IPR056434">
    <property type="entry name" value="Ig_GEX2_N"/>
</dbReference>
<dbReference type="PROSITE" id="PS50194">
    <property type="entry name" value="FILAMIN_REPEAT"/>
    <property type="match status" value="1"/>
</dbReference>
<evidence type="ECO:0000313" key="8">
    <source>
        <dbReference type="Proteomes" id="UP000288805"/>
    </source>
</evidence>
<feature type="signal peptide" evidence="5">
    <location>
        <begin position="1"/>
        <end position="23"/>
    </location>
</feature>
<keyword evidence="4" id="KW-0472">Membrane</keyword>
<dbReference type="InterPro" id="IPR013783">
    <property type="entry name" value="Ig-like_fold"/>
</dbReference>
<evidence type="ECO:0000256" key="5">
    <source>
        <dbReference type="SAM" id="SignalP"/>
    </source>
</evidence>
<feature type="domain" description="GEX2 N-terminal Ig-like" evidence="6">
    <location>
        <begin position="36"/>
        <end position="140"/>
    </location>
</feature>
<dbReference type="Proteomes" id="UP000288805">
    <property type="component" value="Unassembled WGS sequence"/>
</dbReference>
<dbReference type="AlphaFoldDB" id="A0A438IQQ0"/>
<keyword evidence="5" id="KW-0732">Signal</keyword>
<feature type="transmembrane region" description="Helical" evidence="4">
    <location>
        <begin position="1038"/>
        <end position="1060"/>
    </location>
</feature>
<evidence type="ECO:0000256" key="2">
    <source>
        <dbReference type="PROSITE-ProRule" id="PRU00087"/>
    </source>
</evidence>
<feature type="region of interest" description="Disordered" evidence="3">
    <location>
        <begin position="1109"/>
        <end position="1164"/>
    </location>
</feature>
<dbReference type="Gene3D" id="2.60.40.2810">
    <property type="match status" value="1"/>
</dbReference>
<evidence type="ECO:0000259" key="6">
    <source>
        <dbReference type="Pfam" id="PF23616"/>
    </source>
</evidence>
<organism evidence="7 8">
    <name type="scientific">Vitis vinifera</name>
    <name type="common">Grape</name>
    <dbReference type="NCBI Taxonomy" id="29760"/>
    <lineage>
        <taxon>Eukaryota</taxon>
        <taxon>Viridiplantae</taxon>
        <taxon>Streptophyta</taxon>
        <taxon>Embryophyta</taxon>
        <taxon>Tracheophyta</taxon>
        <taxon>Spermatophyta</taxon>
        <taxon>Magnoliopsida</taxon>
        <taxon>eudicotyledons</taxon>
        <taxon>Gunneridae</taxon>
        <taxon>Pentapetalae</taxon>
        <taxon>rosids</taxon>
        <taxon>Vitales</taxon>
        <taxon>Vitaceae</taxon>
        <taxon>Viteae</taxon>
        <taxon>Vitis</taxon>
    </lineage>
</organism>
<dbReference type="SUPFAM" id="SSF81296">
    <property type="entry name" value="E set domains"/>
    <property type="match status" value="2"/>
</dbReference>
<feature type="compositionally biased region" description="Polar residues" evidence="3">
    <location>
        <begin position="1123"/>
        <end position="1141"/>
    </location>
</feature>
<keyword evidence="4" id="KW-0812">Transmembrane</keyword>
<dbReference type="GO" id="GO:0051015">
    <property type="term" value="F:actin filament binding"/>
    <property type="evidence" value="ECO:0007669"/>
    <property type="project" value="InterPro"/>
</dbReference>
<evidence type="ECO:0000256" key="3">
    <source>
        <dbReference type="SAM" id="MobiDB-lite"/>
    </source>
</evidence>
<dbReference type="InterPro" id="IPR014756">
    <property type="entry name" value="Ig_E-set"/>
</dbReference>
<reference evidence="7 8" key="1">
    <citation type="journal article" date="2018" name="PLoS Genet.">
        <title>Population sequencing reveals clonal diversity and ancestral inbreeding in the grapevine cultivar Chardonnay.</title>
        <authorList>
            <person name="Roach M.J."/>
            <person name="Johnson D.L."/>
            <person name="Bohlmann J."/>
            <person name="van Vuuren H.J."/>
            <person name="Jones S.J."/>
            <person name="Pretorius I.S."/>
            <person name="Schmidt S.A."/>
            <person name="Borneman A.R."/>
        </authorList>
    </citation>
    <scope>NUCLEOTIDE SEQUENCE [LARGE SCALE GENOMIC DNA]</scope>
    <source>
        <strain evidence="8">cv. Chardonnay</strain>
        <tissue evidence="7">Leaf</tissue>
    </source>
</reference>
<feature type="chain" id="PRO_5019106510" evidence="5">
    <location>
        <begin position="24"/>
        <end position="1164"/>
    </location>
</feature>
<dbReference type="PANTHER" id="PTHR38537:SF8">
    <property type="entry name" value="FILAMIN-A"/>
    <property type="match status" value="1"/>
</dbReference>
<dbReference type="InterPro" id="IPR044801">
    <property type="entry name" value="Filamin"/>
</dbReference>
<dbReference type="EMBL" id="QGNW01000089">
    <property type="protein sequence ID" value="RVW99036.1"/>
    <property type="molecule type" value="Genomic_DNA"/>
</dbReference>
<comment type="caution">
    <text evidence="7">The sequence shown here is derived from an EMBL/GenBank/DDBJ whole genome shotgun (WGS) entry which is preliminary data.</text>
</comment>
<evidence type="ECO:0000313" key="7">
    <source>
        <dbReference type="EMBL" id="RVW99036.1"/>
    </source>
</evidence>
<feature type="repeat" description="Filamin" evidence="2">
    <location>
        <begin position="568"/>
        <end position="626"/>
    </location>
</feature>
<dbReference type="FunFam" id="2.60.40.10:FF:002225">
    <property type="entry name" value="Gamete expressed 2"/>
    <property type="match status" value="1"/>
</dbReference>
<dbReference type="PANTHER" id="PTHR38537">
    <property type="entry name" value="JITTERBUG, ISOFORM N"/>
    <property type="match status" value="1"/>
</dbReference>